<name>A0A0S4QRB7_9ACTN</name>
<comment type="similarity">
    <text evidence="2">Belongs to the DegT/DnrJ/EryC1 family.</text>
</comment>
<dbReference type="InterPro" id="IPR015421">
    <property type="entry name" value="PyrdxlP-dep_Trfase_major"/>
</dbReference>
<dbReference type="GO" id="GO:0000271">
    <property type="term" value="P:polysaccharide biosynthetic process"/>
    <property type="evidence" value="ECO:0007669"/>
    <property type="project" value="TreeGrafter"/>
</dbReference>
<dbReference type="SUPFAM" id="SSF53383">
    <property type="entry name" value="PLP-dependent transferases"/>
    <property type="match status" value="1"/>
</dbReference>
<organism evidence="4 5">
    <name type="scientific">Parafrankia irregularis</name>
    <dbReference type="NCBI Taxonomy" id="795642"/>
    <lineage>
        <taxon>Bacteria</taxon>
        <taxon>Bacillati</taxon>
        <taxon>Actinomycetota</taxon>
        <taxon>Actinomycetes</taxon>
        <taxon>Frankiales</taxon>
        <taxon>Frankiaceae</taxon>
        <taxon>Parafrankia</taxon>
    </lineage>
</organism>
<dbReference type="Proteomes" id="UP000198802">
    <property type="component" value="Unassembled WGS sequence"/>
</dbReference>
<evidence type="ECO:0000256" key="2">
    <source>
        <dbReference type="RuleBase" id="RU004508"/>
    </source>
</evidence>
<dbReference type="GO" id="GO:0008483">
    <property type="term" value="F:transaminase activity"/>
    <property type="evidence" value="ECO:0007669"/>
    <property type="project" value="TreeGrafter"/>
</dbReference>
<dbReference type="Pfam" id="PF01041">
    <property type="entry name" value="DegT_DnrJ_EryC1"/>
    <property type="match status" value="1"/>
</dbReference>
<dbReference type="EMBL" id="FAOZ01000013">
    <property type="protein sequence ID" value="CUU57598.1"/>
    <property type="molecule type" value="Genomic_DNA"/>
</dbReference>
<feature type="region of interest" description="Disordered" evidence="3">
    <location>
        <begin position="417"/>
        <end position="449"/>
    </location>
</feature>
<evidence type="ECO:0000313" key="5">
    <source>
        <dbReference type="Proteomes" id="UP000198802"/>
    </source>
</evidence>
<accession>A0A0S4QRB7</accession>
<keyword evidence="2" id="KW-0663">Pyridoxal phosphate</keyword>
<dbReference type="InterPro" id="IPR000653">
    <property type="entry name" value="DegT/StrS_aminotransferase"/>
</dbReference>
<proteinExistence type="inferred from homology"/>
<comment type="cofactor">
    <cofactor evidence="1">
        <name>pyridoxal 5'-phosphate</name>
        <dbReference type="ChEBI" id="CHEBI:597326"/>
    </cofactor>
</comment>
<evidence type="ECO:0000256" key="3">
    <source>
        <dbReference type="SAM" id="MobiDB-lite"/>
    </source>
</evidence>
<dbReference type="PANTHER" id="PTHR30244:SF34">
    <property type="entry name" value="DTDP-4-AMINO-4,6-DIDEOXYGALACTOSE TRANSAMINASE"/>
    <property type="match status" value="1"/>
</dbReference>
<keyword evidence="5" id="KW-1185">Reference proteome</keyword>
<dbReference type="Gene3D" id="3.40.640.10">
    <property type="entry name" value="Type I PLP-dependent aspartate aminotransferase-like (Major domain)"/>
    <property type="match status" value="1"/>
</dbReference>
<feature type="region of interest" description="Disordered" evidence="3">
    <location>
        <begin position="39"/>
        <end position="58"/>
    </location>
</feature>
<feature type="compositionally biased region" description="Basic and acidic residues" evidence="3">
    <location>
        <begin position="432"/>
        <end position="443"/>
    </location>
</feature>
<evidence type="ECO:0000256" key="1">
    <source>
        <dbReference type="ARBA" id="ARBA00001933"/>
    </source>
</evidence>
<dbReference type="Gene3D" id="3.90.1150.10">
    <property type="entry name" value="Aspartate Aminotransferase, domain 1"/>
    <property type="match status" value="1"/>
</dbReference>
<dbReference type="RefSeq" id="WP_091279300.1">
    <property type="nucleotide sequence ID" value="NZ_FAOZ01000013.1"/>
</dbReference>
<gene>
    <name evidence="4" type="ORF">Ga0074812_11396</name>
</gene>
<dbReference type="InterPro" id="IPR015422">
    <property type="entry name" value="PyrdxlP-dep_Trfase_small"/>
</dbReference>
<dbReference type="InterPro" id="IPR015424">
    <property type="entry name" value="PyrdxlP-dep_Trfase"/>
</dbReference>
<dbReference type="AlphaFoldDB" id="A0A0S4QRB7"/>
<sequence length="449" mass="47824">MALFVRHRIDATMADVLAALLAVAIGAIEATEATEAWSRTRRRSAGVSGSRLPTGASTGAAGWGQLEDGLMCLSVRSAFHLLLSAAEVPPGSEVAISAVTHPDMVRLIELHGLRAVPVDIDPNTLAVDERALDAAITERTRILVVTHLFGARSSMDAAARAARDHGLLLVEDCAQSLQGPDDRGDPRADVSLFSFGLLKTATAMGGAVAWVRRPGLAAAMRARQESWPEQSRRSYAAKVLTCMVALVASHPVLYALLFGGGRRLDPTALVRSRVPRDEPGFTRWLQRRPCDALARTVARRLARFPSHRLRRRTEAGEAFAAVLGQRVFRPGATAPRHTHWVFPVTVDDPDRVVRELRTAGVDATPTTSQIAAVEPAPPGAARVLAGLVFLPAYPGLPAAQRDLMAAAVAAGVASGVRGGEGRAQDAVVGGEGGERAHRHDAAPFHRLRR</sequence>
<reference evidence="5" key="1">
    <citation type="submission" date="2015-11" db="EMBL/GenBank/DDBJ databases">
        <authorList>
            <person name="Varghese N."/>
        </authorList>
    </citation>
    <scope>NUCLEOTIDE SEQUENCE [LARGE SCALE GENOMIC DNA]</scope>
    <source>
        <strain evidence="5">DSM 45899</strain>
    </source>
</reference>
<evidence type="ECO:0000313" key="4">
    <source>
        <dbReference type="EMBL" id="CUU57598.1"/>
    </source>
</evidence>
<protein>
    <submittedName>
        <fullName evidence="4">dTDP-4-amino-4,6-dideoxygalactose transaminase</fullName>
    </submittedName>
</protein>
<dbReference type="PANTHER" id="PTHR30244">
    <property type="entry name" value="TRANSAMINASE"/>
    <property type="match status" value="1"/>
</dbReference>
<dbReference type="GO" id="GO:0030170">
    <property type="term" value="F:pyridoxal phosphate binding"/>
    <property type="evidence" value="ECO:0007669"/>
    <property type="project" value="TreeGrafter"/>
</dbReference>